<sequence length="587" mass="65243">MSAKINDIAKGDLYALLSVCTKEDLDPLVKCITGKLSNLLDINDDYKRHRPDHTKYHRVIADEIRLFGGNTFRNLMRGGEGPSYDEVLLDVCKKLDVPCRDGETSRNESNLLTIFLDRQWKALSEEERERLISEARTDAAKGVGVNAKNVIQEGGVLLLSRLALGPFGLGATVFSIADPAFSVTVPCVLHIAYLRQKYLEAANQTQVQQTAAETAPAVRPLVRSDALVIVTSEESPVLSLARISEPSVVDWNPVNGTDGISRLNPLLQGVPSLATAGEVATVKYMEVVINGPLLKAKNQDGYRLTTMINGKFSNGTLLDPENLSRIVNTSALLQVASVAVAQKHLADISRKLSEIKASVDRILNFQKNERCAVIRGAIRYFEQVAQAVLSGELSESVRHQIEQHEAQLLQVQEHLIEDIRHESQAVQSVKDETMFGSKGMEDAIREHQKLLGDLYQQLQLCIRARVCGWQLLTAYPGEDYLKENRKQSLKEIVDVLRESSDLLASTDVSMRRKVKSMSALFNRNVTVNERKLSLLEWNARLVAQVSQSREQIARELQATEAVIAKQLQPVTMLVKIENEQIVAIRPA</sequence>
<dbReference type="RefSeq" id="WP_161123901.1">
    <property type="nucleotide sequence ID" value="NZ_VYSB01000001.1"/>
</dbReference>
<reference evidence="1 2" key="1">
    <citation type="submission" date="2019-09" db="EMBL/GenBank/DDBJ databases">
        <title>Identification of Malikia spinosa a prominent benzene-, toluene-, and ethylbenzene-degrading bacterium: enrichment, isolation and whole genome sequencing.</title>
        <authorList>
            <person name="Tancsics A."/>
            <person name="Revesz F."/>
            <person name="Kriszt B."/>
        </authorList>
    </citation>
    <scope>NUCLEOTIDE SEQUENCE [LARGE SCALE GENOMIC DNA]</scope>
    <source>
        <strain evidence="1 2">AB6</strain>
    </source>
</reference>
<evidence type="ECO:0000313" key="1">
    <source>
        <dbReference type="EMBL" id="MYZ50672.1"/>
    </source>
</evidence>
<evidence type="ECO:0000313" key="2">
    <source>
        <dbReference type="Proteomes" id="UP000481947"/>
    </source>
</evidence>
<name>A0A7C9IW16_9BURK</name>
<accession>A0A7C9IW16</accession>
<gene>
    <name evidence="1" type="ORF">F5985_00580</name>
</gene>
<comment type="caution">
    <text evidence="1">The sequence shown here is derived from an EMBL/GenBank/DDBJ whole genome shotgun (WGS) entry which is preliminary data.</text>
</comment>
<dbReference type="Proteomes" id="UP000481947">
    <property type="component" value="Unassembled WGS sequence"/>
</dbReference>
<dbReference type="AlphaFoldDB" id="A0A7C9IW16"/>
<dbReference type="EMBL" id="VYSB01000001">
    <property type="protein sequence ID" value="MYZ50672.1"/>
    <property type="molecule type" value="Genomic_DNA"/>
</dbReference>
<protein>
    <submittedName>
        <fullName evidence="1">Uncharacterized protein</fullName>
    </submittedName>
</protein>
<organism evidence="1 2">
    <name type="scientific">Malikia spinosa</name>
    <dbReference type="NCBI Taxonomy" id="86180"/>
    <lineage>
        <taxon>Bacteria</taxon>
        <taxon>Pseudomonadati</taxon>
        <taxon>Pseudomonadota</taxon>
        <taxon>Betaproteobacteria</taxon>
        <taxon>Burkholderiales</taxon>
        <taxon>Comamonadaceae</taxon>
        <taxon>Malikia</taxon>
    </lineage>
</organism>
<proteinExistence type="predicted"/>